<name>A0A2N0H6K4_9SPHN</name>
<dbReference type="RefSeq" id="WP_100867388.1">
    <property type="nucleotide sequence ID" value="NZ_PHUF01000004.1"/>
</dbReference>
<dbReference type="AlphaFoldDB" id="A0A2N0H6K4"/>
<evidence type="ECO:0000313" key="3">
    <source>
        <dbReference type="Proteomes" id="UP000232587"/>
    </source>
</evidence>
<feature type="region of interest" description="Disordered" evidence="1">
    <location>
        <begin position="121"/>
        <end position="150"/>
    </location>
</feature>
<organism evidence="2 3">
    <name type="scientific">Novosphingobium kunmingense</name>
    <dbReference type="NCBI Taxonomy" id="1211806"/>
    <lineage>
        <taxon>Bacteria</taxon>
        <taxon>Pseudomonadati</taxon>
        <taxon>Pseudomonadota</taxon>
        <taxon>Alphaproteobacteria</taxon>
        <taxon>Sphingomonadales</taxon>
        <taxon>Sphingomonadaceae</taxon>
        <taxon>Novosphingobium</taxon>
    </lineage>
</organism>
<comment type="caution">
    <text evidence="2">The sequence shown here is derived from an EMBL/GenBank/DDBJ whole genome shotgun (WGS) entry which is preliminary data.</text>
</comment>
<feature type="compositionally biased region" description="Basic and acidic residues" evidence="1">
    <location>
        <begin position="121"/>
        <end position="138"/>
    </location>
</feature>
<dbReference type="EMBL" id="PHUF01000004">
    <property type="protein sequence ID" value="PKB14565.1"/>
    <property type="molecule type" value="Genomic_DNA"/>
</dbReference>
<gene>
    <name evidence="2" type="ORF">B0I00_2161</name>
</gene>
<evidence type="ECO:0000256" key="1">
    <source>
        <dbReference type="SAM" id="MobiDB-lite"/>
    </source>
</evidence>
<protein>
    <submittedName>
        <fullName evidence="2">Uncharacterized protein</fullName>
    </submittedName>
</protein>
<dbReference type="Proteomes" id="UP000232587">
    <property type="component" value="Unassembled WGS sequence"/>
</dbReference>
<keyword evidence="3" id="KW-1185">Reference proteome</keyword>
<reference evidence="2 3" key="1">
    <citation type="submission" date="2017-11" db="EMBL/GenBank/DDBJ databases">
        <title>Genomic Encyclopedia of Type Strains, Phase III (KMG-III): the genomes of soil and plant-associated and newly described type strains.</title>
        <authorList>
            <person name="Whitman W."/>
        </authorList>
    </citation>
    <scope>NUCLEOTIDE SEQUENCE [LARGE SCALE GENOMIC DNA]</scope>
    <source>
        <strain evidence="2 3">CGMCC 1.12274</strain>
    </source>
</reference>
<sequence length="150" mass="16642">MNFLRNVNPVGAIADFRTVFEQAGSNRWRFAALALACTVGVFSVMQGESWKKARPKPEITYITSWPEHRTDAETQAFIAENQRRKEAQAERIRVYEQTGQDLWMSLGRATGVDVDKIKAEADADKAKTESSARAKAEALIEGSGKPPVAK</sequence>
<evidence type="ECO:0000313" key="2">
    <source>
        <dbReference type="EMBL" id="PKB14565.1"/>
    </source>
</evidence>
<dbReference type="OrthoDB" id="7391871at2"/>
<accession>A0A2N0H6K4</accession>
<proteinExistence type="predicted"/>